<organism evidence="1 2">
    <name type="scientific">Formimonas warabiya</name>
    <dbReference type="NCBI Taxonomy" id="1761012"/>
    <lineage>
        <taxon>Bacteria</taxon>
        <taxon>Bacillati</taxon>
        <taxon>Bacillota</taxon>
        <taxon>Clostridia</taxon>
        <taxon>Eubacteriales</taxon>
        <taxon>Peptococcaceae</taxon>
        <taxon>Candidatus Formimonas</taxon>
    </lineage>
</organism>
<name>A0A3G1KP01_FORW1</name>
<reference evidence="1 2" key="1">
    <citation type="submission" date="2016-10" db="EMBL/GenBank/DDBJ databases">
        <title>Complete Genome Sequence of Peptococcaceae strain DCMF.</title>
        <authorList>
            <person name="Edwards R.J."/>
            <person name="Holland S.I."/>
            <person name="Deshpande N.P."/>
            <person name="Wong Y.K."/>
            <person name="Ertan H."/>
            <person name="Manefield M."/>
            <person name="Russell T.L."/>
            <person name="Lee M.J."/>
        </authorList>
    </citation>
    <scope>NUCLEOTIDE SEQUENCE [LARGE SCALE GENOMIC DNA]</scope>
    <source>
        <strain evidence="1 2">DCMF</strain>
    </source>
</reference>
<protein>
    <submittedName>
        <fullName evidence="1">Uncharacterized protein</fullName>
    </submittedName>
</protein>
<keyword evidence="2" id="KW-1185">Reference proteome</keyword>
<sequence length="101" mass="11548">MLLLYKKSTGHIVGTNNSPLATFENMYPHATEEFKQMYGGLVVEDDPEYDRNRQWYKVEDDIRVVRLESPWIEEQVRPPDPGDQRILDLELAVAAILGGAS</sequence>
<proteinExistence type="predicted"/>
<dbReference type="EMBL" id="CP017634">
    <property type="protein sequence ID" value="ATW24189.1"/>
    <property type="molecule type" value="Genomic_DNA"/>
</dbReference>
<dbReference type="RefSeq" id="WP_148133364.1">
    <property type="nucleotide sequence ID" value="NZ_CP017634.1"/>
</dbReference>
<gene>
    <name evidence="1" type="ORF">DCMF_04765</name>
</gene>
<accession>A0A3G1KP01</accession>
<dbReference type="KEGG" id="fwa:DCMF_04765"/>
<dbReference type="Proteomes" id="UP000323521">
    <property type="component" value="Chromosome"/>
</dbReference>
<evidence type="ECO:0000313" key="2">
    <source>
        <dbReference type="Proteomes" id="UP000323521"/>
    </source>
</evidence>
<evidence type="ECO:0000313" key="1">
    <source>
        <dbReference type="EMBL" id="ATW24189.1"/>
    </source>
</evidence>
<dbReference type="AlphaFoldDB" id="A0A3G1KP01"/>